<evidence type="ECO:0000313" key="3">
    <source>
        <dbReference type="Proteomes" id="UP000307841"/>
    </source>
</evidence>
<dbReference type="OrthoDB" id="5915071at2"/>
<dbReference type="SMART" id="SM01133">
    <property type="entry name" value="DeoC"/>
    <property type="match status" value="1"/>
</dbReference>
<dbReference type="EMBL" id="SZNK01000001">
    <property type="protein sequence ID" value="TKI55083.1"/>
    <property type="molecule type" value="Genomic_DNA"/>
</dbReference>
<dbReference type="PIRSF" id="PIRSF038992">
    <property type="entry name" value="Aldolase_Ia"/>
    <property type="match status" value="1"/>
</dbReference>
<name>A0A4V5TJR9_9BACL</name>
<dbReference type="InterPro" id="IPR013785">
    <property type="entry name" value="Aldolase_TIM"/>
</dbReference>
<dbReference type="InterPro" id="IPR050456">
    <property type="entry name" value="DeoC/FbaB_aldolase"/>
</dbReference>
<gene>
    <name evidence="2" type="ORF">E8L90_06210</name>
</gene>
<feature type="active site" description="Proton donor" evidence="1">
    <location>
        <position position="146"/>
    </location>
</feature>
<dbReference type="GO" id="GO:0004332">
    <property type="term" value="F:fructose-bisphosphate aldolase activity"/>
    <property type="evidence" value="ECO:0007669"/>
    <property type="project" value="InterPro"/>
</dbReference>
<dbReference type="SUPFAM" id="SSF51569">
    <property type="entry name" value="Aldolase"/>
    <property type="match status" value="1"/>
</dbReference>
<dbReference type="PANTHER" id="PTHR47916:SF1">
    <property type="entry name" value="3-HYDROXY-5-PHOSPHONOOXYPENTANE-2,4-DIONE THIOLASE"/>
    <property type="match status" value="1"/>
</dbReference>
<dbReference type="AlphaFoldDB" id="A0A4V5TJR9"/>
<dbReference type="InterPro" id="IPR002915">
    <property type="entry name" value="DeoC/FbaB/LacD_aldolase"/>
</dbReference>
<keyword evidence="3" id="KW-1185">Reference proteome</keyword>
<protein>
    <submittedName>
        <fullName evidence="2">Deoxyribose-phosphate aldolase</fullName>
    </submittedName>
</protein>
<dbReference type="NCBIfam" id="NF005556">
    <property type="entry name" value="PRK07226.1"/>
    <property type="match status" value="1"/>
</dbReference>
<dbReference type="RefSeq" id="WP_137028462.1">
    <property type="nucleotide sequence ID" value="NZ_SZNK01000001.1"/>
</dbReference>
<accession>A0A4V5TJR9</accession>
<proteinExistence type="predicted"/>
<dbReference type="InterPro" id="IPR041720">
    <property type="entry name" value="FbaB-like"/>
</dbReference>
<evidence type="ECO:0000313" key="2">
    <source>
        <dbReference type="EMBL" id="TKI55083.1"/>
    </source>
</evidence>
<reference evidence="2 3" key="1">
    <citation type="submission" date="2019-04" db="EMBL/GenBank/DDBJ databases">
        <title>Whole genome sequencing of Brevibacillus sp. TGS2-1.</title>
        <authorList>
            <person name="Choi A."/>
        </authorList>
    </citation>
    <scope>NUCLEOTIDE SEQUENCE [LARGE SCALE GENOMIC DNA]</scope>
    <source>
        <strain evidence="2 3">TGS2-1</strain>
    </source>
</reference>
<feature type="active site" description="Schiff-base intermediate with dihydroxyacetone-P" evidence="1">
    <location>
        <position position="173"/>
    </location>
</feature>
<dbReference type="Proteomes" id="UP000307841">
    <property type="component" value="Unassembled WGS sequence"/>
</dbReference>
<evidence type="ECO:0000256" key="1">
    <source>
        <dbReference type="PIRSR" id="PIRSR038992-1"/>
    </source>
</evidence>
<dbReference type="CDD" id="cd00958">
    <property type="entry name" value="DhnA"/>
    <property type="match status" value="1"/>
</dbReference>
<dbReference type="Pfam" id="PF01791">
    <property type="entry name" value="DeoC"/>
    <property type="match status" value="1"/>
</dbReference>
<comment type="caution">
    <text evidence="2">The sequence shown here is derived from an EMBL/GenBank/DDBJ whole genome shotgun (WGS) entry which is preliminary data.</text>
</comment>
<dbReference type="Gene3D" id="3.20.20.70">
    <property type="entry name" value="Aldolase class I"/>
    <property type="match status" value="1"/>
</dbReference>
<dbReference type="PANTHER" id="PTHR47916">
    <property type="entry name" value="FRUCTOSE-BISPHOSPHATE ALDOLASE CLASS 1"/>
    <property type="match status" value="1"/>
</dbReference>
<organism evidence="2 3">
    <name type="scientific">Brevibacillus antibioticus</name>
    <dbReference type="NCBI Taxonomy" id="2570228"/>
    <lineage>
        <taxon>Bacteria</taxon>
        <taxon>Bacillati</taxon>
        <taxon>Bacillota</taxon>
        <taxon>Bacilli</taxon>
        <taxon>Bacillales</taxon>
        <taxon>Paenibacillaceae</taxon>
        <taxon>Brevibacillus</taxon>
    </lineage>
</organism>
<sequence length="268" mass="29042">MYGKELRLSRLINQETKRLCIVPIDHGTTLGPIQGLVNSVDTISHLVNGGAEAVVLHKGLLAKVAKNPHLANGRYLMHLSVSTNLSNFTGYKVLVGTVEEAVKLGADGISVHINLGNEYENEMITQLGLVSQACNEWGMPLLAMMYSHKNPKEPYHIQHVARLGEELGADILKVDYPGSYEAMVDVVNSVQIPVLISGGAHTDDTEQLLYMISESLRAGAAGVSIGRNVFQGANPQEMTALISKLVHGKLTYSECCKLMKAKKEGVLI</sequence>